<evidence type="ECO:0000313" key="4">
    <source>
        <dbReference type="Proteomes" id="UP001274321"/>
    </source>
</evidence>
<feature type="compositionally biased region" description="Low complexity" evidence="1">
    <location>
        <begin position="55"/>
        <end position="66"/>
    </location>
</feature>
<proteinExistence type="predicted"/>
<reference evidence="3 4" key="1">
    <citation type="submission" date="2023-11" db="EMBL/GenBank/DDBJ databases">
        <authorList>
            <person name="Bao R."/>
        </authorList>
    </citation>
    <scope>NUCLEOTIDE SEQUENCE [LARGE SCALE GENOMIC DNA]</scope>
    <source>
        <strain evidence="3 4">PJ23</strain>
    </source>
</reference>
<feature type="region of interest" description="Disordered" evidence="1">
    <location>
        <begin position="53"/>
        <end position="72"/>
    </location>
</feature>
<dbReference type="GO" id="GO:0003743">
    <property type="term" value="F:translation initiation factor activity"/>
    <property type="evidence" value="ECO:0007669"/>
    <property type="project" value="UniProtKB-KW"/>
</dbReference>
<keyword evidence="3" id="KW-0648">Protein biosynthesis</keyword>
<evidence type="ECO:0000259" key="2">
    <source>
        <dbReference type="Pfam" id="PF08364"/>
    </source>
</evidence>
<accession>A0ABU4RTH2</accession>
<protein>
    <submittedName>
        <fullName evidence="3">Translation initiation factor IF-2 associated domain-containing protein</fullName>
    </submittedName>
</protein>
<evidence type="ECO:0000313" key="3">
    <source>
        <dbReference type="EMBL" id="MDX6807493.1"/>
    </source>
</evidence>
<dbReference type="RefSeq" id="WP_319845639.1">
    <property type="nucleotide sequence ID" value="NZ_JAXAFJ010000013.1"/>
</dbReference>
<dbReference type="Proteomes" id="UP001274321">
    <property type="component" value="Unassembled WGS sequence"/>
</dbReference>
<keyword evidence="3" id="KW-0396">Initiation factor</keyword>
<evidence type="ECO:0000256" key="1">
    <source>
        <dbReference type="SAM" id="MobiDB-lite"/>
    </source>
</evidence>
<name>A0ABU4RTH2_9HYPH</name>
<feature type="domain" description="Initiation factor 2 associated" evidence="2">
    <location>
        <begin position="18"/>
        <end position="54"/>
    </location>
</feature>
<dbReference type="EMBL" id="JAXAFJ010000013">
    <property type="protein sequence ID" value="MDX6807493.1"/>
    <property type="molecule type" value="Genomic_DNA"/>
</dbReference>
<keyword evidence="4" id="KW-1185">Reference proteome</keyword>
<comment type="caution">
    <text evidence="3">The sequence shown here is derived from an EMBL/GenBank/DDBJ whole genome shotgun (WGS) entry which is preliminary data.</text>
</comment>
<sequence>MTDTKNPGDKTLGVASGKTLTLKRPVEQGMVRQSFSHGRSKTVVVEKVKRRVLGPGAEAAQPAAPAAAPPPP</sequence>
<dbReference type="Pfam" id="PF08364">
    <property type="entry name" value="IF2_assoc"/>
    <property type="match status" value="1"/>
</dbReference>
<organism evidence="3 4">
    <name type="scientific">Terrihabitans rhizophilus</name>
    <dbReference type="NCBI Taxonomy" id="3092662"/>
    <lineage>
        <taxon>Bacteria</taxon>
        <taxon>Pseudomonadati</taxon>
        <taxon>Pseudomonadota</taxon>
        <taxon>Alphaproteobacteria</taxon>
        <taxon>Hyphomicrobiales</taxon>
        <taxon>Terrihabitans</taxon>
    </lineage>
</organism>
<dbReference type="InterPro" id="IPR013575">
    <property type="entry name" value="IF2_assoc_dom_bac"/>
</dbReference>
<feature type="non-terminal residue" evidence="3">
    <location>
        <position position="72"/>
    </location>
</feature>
<gene>
    <name evidence="3" type="ORF">SCD90_15610</name>
</gene>